<sequence>MKITDTFYLDDMIRYLDQKLCDHIPNPLSVSIVCEAMYDEFCRLVRVEVRGFNGRKVTRRKDLLIGSDDNDLYWQPQTTCLSSSKMKL</sequence>
<reference evidence="1" key="2">
    <citation type="journal article" date="2021" name="Genome Biol. Evol.">
        <title>Developing a high-quality reference genome for a parasitic bivalve with doubly uniparental inheritance (Bivalvia: Unionida).</title>
        <authorList>
            <person name="Smith C.H."/>
        </authorList>
    </citation>
    <scope>NUCLEOTIDE SEQUENCE</scope>
    <source>
        <strain evidence="1">CHS0354</strain>
        <tissue evidence="1">Mantle</tissue>
    </source>
</reference>
<reference evidence="1" key="1">
    <citation type="journal article" date="2021" name="Genome Biol. Evol.">
        <title>A High-Quality Reference Genome for a Parasitic Bivalve with Doubly Uniparental Inheritance (Bivalvia: Unionida).</title>
        <authorList>
            <person name="Smith C.H."/>
        </authorList>
    </citation>
    <scope>NUCLEOTIDE SEQUENCE</scope>
    <source>
        <strain evidence="1">CHS0354</strain>
    </source>
</reference>
<dbReference type="EMBL" id="JAEAOA010000675">
    <property type="protein sequence ID" value="KAK3606171.1"/>
    <property type="molecule type" value="Genomic_DNA"/>
</dbReference>
<accession>A0AAE0T9D8</accession>
<gene>
    <name evidence="1" type="ORF">CHS0354_010805</name>
</gene>
<evidence type="ECO:0000313" key="2">
    <source>
        <dbReference type="Proteomes" id="UP001195483"/>
    </source>
</evidence>
<dbReference type="Proteomes" id="UP001195483">
    <property type="component" value="Unassembled WGS sequence"/>
</dbReference>
<organism evidence="1 2">
    <name type="scientific">Potamilus streckersoni</name>
    <dbReference type="NCBI Taxonomy" id="2493646"/>
    <lineage>
        <taxon>Eukaryota</taxon>
        <taxon>Metazoa</taxon>
        <taxon>Spiralia</taxon>
        <taxon>Lophotrochozoa</taxon>
        <taxon>Mollusca</taxon>
        <taxon>Bivalvia</taxon>
        <taxon>Autobranchia</taxon>
        <taxon>Heteroconchia</taxon>
        <taxon>Palaeoheterodonta</taxon>
        <taxon>Unionida</taxon>
        <taxon>Unionoidea</taxon>
        <taxon>Unionidae</taxon>
        <taxon>Ambleminae</taxon>
        <taxon>Lampsilini</taxon>
        <taxon>Potamilus</taxon>
    </lineage>
</organism>
<evidence type="ECO:0000313" key="1">
    <source>
        <dbReference type="EMBL" id="KAK3606171.1"/>
    </source>
</evidence>
<reference evidence="1" key="3">
    <citation type="submission" date="2023-05" db="EMBL/GenBank/DDBJ databases">
        <authorList>
            <person name="Smith C.H."/>
        </authorList>
    </citation>
    <scope>NUCLEOTIDE SEQUENCE</scope>
    <source>
        <strain evidence="1">CHS0354</strain>
        <tissue evidence="1">Mantle</tissue>
    </source>
</reference>
<keyword evidence="2" id="KW-1185">Reference proteome</keyword>
<proteinExistence type="predicted"/>
<protein>
    <submittedName>
        <fullName evidence="1">Uncharacterized protein</fullName>
    </submittedName>
</protein>
<dbReference type="AlphaFoldDB" id="A0AAE0T9D8"/>
<comment type="caution">
    <text evidence="1">The sequence shown here is derived from an EMBL/GenBank/DDBJ whole genome shotgun (WGS) entry which is preliminary data.</text>
</comment>
<name>A0AAE0T9D8_9BIVA</name>